<proteinExistence type="predicted"/>
<organism evidence="1 2">
    <name type="scientific">Persea americana</name>
    <name type="common">Avocado</name>
    <dbReference type="NCBI Taxonomy" id="3435"/>
    <lineage>
        <taxon>Eukaryota</taxon>
        <taxon>Viridiplantae</taxon>
        <taxon>Streptophyta</taxon>
        <taxon>Embryophyta</taxon>
        <taxon>Tracheophyta</taxon>
        <taxon>Spermatophyta</taxon>
        <taxon>Magnoliopsida</taxon>
        <taxon>Magnoliidae</taxon>
        <taxon>Laurales</taxon>
        <taxon>Lauraceae</taxon>
        <taxon>Persea</taxon>
    </lineage>
</organism>
<dbReference type="EMBL" id="CM056813">
    <property type="protein sequence ID" value="KAJ8639983.1"/>
    <property type="molecule type" value="Genomic_DNA"/>
</dbReference>
<reference evidence="1 2" key="1">
    <citation type="journal article" date="2022" name="Hortic Res">
        <title>A haplotype resolved chromosomal level avocado genome allows analysis of novel avocado genes.</title>
        <authorList>
            <person name="Nath O."/>
            <person name="Fletcher S.J."/>
            <person name="Hayward A."/>
            <person name="Shaw L.M."/>
            <person name="Masouleh A.K."/>
            <person name="Furtado A."/>
            <person name="Henry R.J."/>
            <person name="Mitter N."/>
        </authorList>
    </citation>
    <scope>NUCLEOTIDE SEQUENCE [LARGE SCALE GENOMIC DNA]</scope>
    <source>
        <strain evidence="2">cv. Hass</strain>
    </source>
</reference>
<name>A0ACC2M2U8_PERAE</name>
<comment type="caution">
    <text evidence="1">The sequence shown here is derived from an EMBL/GenBank/DDBJ whole genome shotgun (WGS) entry which is preliminary data.</text>
</comment>
<keyword evidence="2" id="KW-1185">Reference proteome</keyword>
<sequence length="338" mass="37265">MYKYQKDTKEKWKGSFGYAWARDENAKKREKGVPMTLVIAILYTKKYRVVVLDAPRHKDFVPYMISGGATMSGATQANATILFIDASVGAFEMEEIAQSDQPSLHSNPSPLDEYGKALLKVDRMDKSSFLKTLQRGVATATKEEESIVRLSAMKNAWLSTVDGALGIPSAPIHMVTSGVGQLKDQLWHTVHTIVLAIFLVFVIGALIEDMGISKWNCLNEEVLEIGRMSSRTGFLNSSGEEGFATWKTPKWSSAKANAQREHDFPEMFCQPKFMQYEDSQGVVVFELAVSHGVQRPLSILSGNFAGCAIAPPSGILVFFLPSQVDAPIPINHTNDAQV</sequence>
<gene>
    <name evidence="1" type="ORF">MRB53_016677</name>
</gene>
<evidence type="ECO:0000313" key="1">
    <source>
        <dbReference type="EMBL" id="KAJ8639983.1"/>
    </source>
</evidence>
<evidence type="ECO:0000313" key="2">
    <source>
        <dbReference type="Proteomes" id="UP001234297"/>
    </source>
</evidence>
<accession>A0ACC2M2U8</accession>
<protein>
    <submittedName>
        <fullName evidence="1">Uncharacterized protein</fullName>
    </submittedName>
</protein>
<dbReference type="Proteomes" id="UP001234297">
    <property type="component" value="Chromosome 5"/>
</dbReference>